<accession>A0A3B0JKD9</accession>
<evidence type="ECO:0000256" key="4">
    <source>
        <dbReference type="ARBA" id="ARBA00022692"/>
    </source>
</evidence>
<keyword evidence="4 10" id="KW-0812">Transmembrane</keyword>
<reference evidence="12" key="1">
    <citation type="submission" date="2018-01" db="EMBL/GenBank/DDBJ databases">
        <authorList>
            <person name="Alioto T."/>
            <person name="Alioto T."/>
        </authorList>
    </citation>
    <scope>NUCLEOTIDE SEQUENCE [LARGE SCALE GENOMIC DNA]</scope>
</reference>
<comment type="similarity">
    <text evidence="10">Belongs to the insect chemoreceptor superfamily. Heteromeric odorant receptor channel (TC 1.A.69) family.</text>
</comment>
<protein>
    <recommendedName>
        <fullName evidence="10">Odorant receptor</fullName>
    </recommendedName>
</protein>
<proteinExistence type="inferred from homology"/>
<dbReference type="GO" id="GO:0005886">
    <property type="term" value="C:plasma membrane"/>
    <property type="evidence" value="ECO:0007669"/>
    <property type="project" value="UniProtKB-SubCell"/>
</dbReference>
<keyword evidence="5 10" id="KW-0552">Olfaction</keyword>
<dbReference type="GO" id="GO:0007165">
    <property type="term" value="P:signal transduction"/>
    <property type="evidence" value="ECO:0007669"/>
    <property type="project" value="UniProtKB-KW"/>
</dbReference>
<keyword evidence="7 10" id="KW-0472">Membrane</keyword>
<name>A0A3B0JKD9_DROGU</name>
<comment type="subcellular location">
    <subcellularLocation>
        <location evidence="1 10">Cell membrane</location>
        <topology evidence="1 10">Multi-pass membrane protein</topology>
    </subcellularLocation>
</comment>
<evidence type="ECO:0000256" key="1">
    <source>
        <dbReference type="ARBA" id="ARBA00004651"/>
    </source>
</evidence>
<keyword evidence="3 10" id="KW-0716">Sensory transduction</keyword>
<gene>
    <name evidence="11" type="ORF">DGUA_6G003698</name>
</gene>
<evidence type="ECO:0000256" key="9">
    <source>
        <dbReference type="ARBA" id="ARBA00023224"/>
    </source>
</evidence>
<dbReference type="GO" id="GO:0005549">
    <property type="term" value="F:odorant binding"/>
    <property type="evidence" value="ECO:0007669"/>
    <property type="project" value="InterPro"/>
</dbReference>
<evidence type="ECO:0000256" key="6">
    <source>
        <dbReference type="ARBA" id="ARBA00022989"/>
    </source>
</evidence>
<dbReference type="Proteomes" id="UP000268350">
    <property type="component" value="Unassembled WGS sequence"/>
</dbReference>
<evidence type="ECO:0000256" key="2">
    <source>
        <dbReference type="ARBA" id="ARBA00022475"/>
    </source>
</evidence>
<organism evidence="11 12">
    <name type="scientific">Drosophila guanche</name>
    <name type="common">Fruit fly</name>
    <dbReference type="NCBI Taxonomy" id="7266"/>
    <lineage>
        <taxon>Eukaryota</taxon>
        <taxon>Metazoa</taxon>
        <taxon>Ecdysozoa</taxon>
        <taxon>Arthropoda</taxon>
        <taxon>Hexapoda</taxon>
        <taxon>Insecta</taxon>
        <taxon>Pterygota</taxon>
        <taxon>Neoptera</taxon>
        <taxon>Endopterygota</taxon>
        <taxon>Diptera</taxon>
        <taxon>Brachycera</taxon>
        <taxon>Muscomorpha</taxon>
        <taxon>Ephydroidea</taxon>
        <taxon>Drosophilidae</taxon>
        <taxon>Drosophila</taxon>
        <taxon>Sophophora</taxon>
    </lineage>
</organism>
<dbReference type="PANTHER" id="PTHR21137">
    <property type="entry name" value="ODORANT RECEPTOR"/>
    <property type="match status" value="1"/>
</dbReference>
<keyword evidence="12" id="KW-1185">Reference proteome</keyword>
<dbReference type="GO" id="GO:0004984">
    <property type="term" value="F:olfactory receptor activity"/>
    <property type="evidence" value="ECO:0007669"/>
    <property type="project" value="InterPro"/>
</dbReference>
<feature type="transmembrane region" description="Helical" evidence="10">
    <location>
        <begin position="85"/>
        <end position="107"/>
    </location>
</feature>
<dbReference type="STRING" id="7266.A0A3B0JKD9"/>
<feature type="transmembrane region" description="Helical" evidence="10">
    <location>
        <begin position="144"/>
        <end position="165"/>
    </location>
</feature>
<comment type="caution">
    <text evidence="10">Lacks conserved residue(s) required for the propagation of feature annotation.</text>
</comment>
<evidence type="ECO:0000313" key="11">
    <source>
        <dbReference type="EMBL" id="SPP75820.1"/>
    </source>
</evidence>
<dbReference type="InterPro" id="IPR004117">
    <property type="entry name" value="7tm6_olfct_rcpt"/>
</dbReference>
<dbReference type="Pfam" id="PF02949">
    <property type="entry name" value="7tm_6"/>
    <property type="match status" value="1"/>
</dbReference>
<dbReference type="OrthoDB" id="6604226at2759"/>
<evidence type="ECO:0000256" key="3">
    <source>
        <dbReference type="ARBA" id="ARBA00022606"/>
    </source>
</evidence>
<dbReference type="AlphaFoldDB" id="A0A3B0JKD9"/>
<evidence type="ECO:0000256" key="8">
    <source>
        <dbReference type="ARBA" id="ARBA00023170"/>
    </source>
</evidence>
<dbReference type="PANTHER" id="PTHR21137:SF35">
    <property type="entry name" value="ODORANT RECEPTOR 19A-RELATED"/>
    <property type="match status" value="1"/>
</dbReference>
<keyword evidence="9 10" id="KW-0807">Transducer</keyword>
<dbReference type="EMBL" id="OUUW01000001">
    <property type="protein sequence ID" value="SPP75820.1"/>
    <property type="molecule type" value="Genomic_DNA"/>
</dbReference>
<keyword evidence="8 10" id="KW-0675">Receptor</keyword>
<evidence type="ECO:0000256" key="10">
    <source>
        <dbReference type="RuleBase" id="RU351113"/>
    </source>
</evidence>
<feature type="transmembrane region" description="Helical" evidence="10">
    <location>
        <begin position="292"/>
        <end position="311"/>
    </location>
</feature>
<keyword evidence="2" id="KW-1003">Cell membrane</keyword>
<dbReference type="OMA" id="KFMAMNA"/>
<evidence type="ECO:0000256" key="7">
    <source>
        <dbReference type="ARBA" id="ARBA00023136"/>
    </source>
</evidence>
<evidence type="ECO:0000313" key="12">
    <source>
        <dbReference type="Proteomes" id="UP000268350"/>
    </source>
</evidence>
<evidence type="ECO:0000256" key="5">
    <source>
        <dbReference type="ARBA" id="ARBA00022725"/>
    </source>
</evidence>
<sequence>MVLRKVFPAMYTLSEETPACSRNATLYLLRCIFLMGVRQPPARFFIVYCLWSFALNLSSTFYQPIAFLTGYISHLSEFSPGEFLTSLQVAFNALSCSIKVLIVWAFVKHLDEANNILDEMDKRLTKPSERLRVHRAVSRSNRIFFFYMAVYILYATNTLIAAIVMGKPLYQNYYPYLDWRSSSWNLGLQMGLEYFAMAGACLQDVCVDCYPVNFVLVLRAHMSIFADRLRQLGKDPDVSHEKRYEQLVQCIQDHKTILRFVDCLRPVISGTIFVQFLVVGLVLGFTLINIVLFANLGSAIAALFFMTAVLLETTPFCILCNYLTDDCYNLAIALFQSNWIDGKQRYKKTLMYFLQKLQQPITFMAMNAFPISVGTNIIVTKFSFSVFTLVKQMNIAEKLSKADEEDKLN</sequence>
<feature type="transmembrane region" description="Helical" evidence="10">
    <location>
        <begin position="267"/>
        <end position="285"/>
    </location>
</feature>
<keyword evidence="6 10" id="KW-1133">Transmembrane helix</keyword>
<feature type="transmembrane region" description="Helical" evidence="10">
    <location>
        <begin position="45"/>
        <end position="65"/>
    </location>
</feature>